<dbReference type="InterPro" id="IPR001789">
    <property type="entry name" value="Sig_transdc_resp-reg_receiver"/>
</dbReference>
<dbReference type="Proteomes" id="UP000197535">
    <property type="component" value="Unassembled WGS sequence"/>
</dbReference>
<evidence type="ECO:0000313" key="5">
    <source>
        <dbReference type="Proteomes" id="UP000197535"/>
    </source>
</evidence>
<reference evidence="4 5" key="1">
    <citation type="submission" date="2016-02" db="EMBL/GenBank/DDBJ databases">
        <authorList>
            <person name="Wen L."/>
            <person name="He K."/>
            <person name="Yang H."/>
        </authorList>
    </citation>
    <scope>NUCLEOTIDE SEQUENCE [LARGE SCALE GENOMIC DNA]</scope>
    <source>
        <strain evidence="4 5">TSA40</strain>
    </source>
</reference>
<evidence type="ECO:0000259" key="2">
    <source>
        <dbReference type="PROSITE" id="PS50110"/>
    </source>
</evidence>
<feature type="modified residue" description="4-aspartylphosphate" evidence="1">
    <location>
        <position position="65"/>
    </location>
</feature>
<organism evidence="4 5">
    <name type="scientific">Noviherbaspirillum denitrificans</name>
    <dbReference type="NCBI Taxonomy" id="1968433"/>
    <lineage>
        <taxon>Bacteria</taxon>
        <taxon>Pseudomonadati</taxon>
        <taxon>Pseudomonadota</taxon>
        <taxon>Betaproteobacteria</taxon>
        <taxon>Burkholderiales</taxon>
        <taxon>Oxalobacteraceae</taxon>
        <taxon>Noviherbaspirillum</taxon>
    </lineage>
</organism>
<evidence type="ECO:0000259" key="3">
    <source>
        <dbReference type="PROSITE" id="PS50883"/>
    </source>
</evidence>
<gene>
    <name evidence="4" type="ORF">AYR66_16210</name>
</gene>
<dbReference type="InterPro" id="IPR011006">
    <property type="entry name" value="CheY-like_superfamily"/>
</dbReference>
<name>A0A254TDU9_9BURK</name>
<sequence>MSQDTPVPIADLHFLIAEDDEFQRHWLSVMLQKLGAQHIAEAENGKQALDILQAPGSRIDISFIDLNMPVMDGIELVRHLANSDSQTAIVLTSALGSALLLSVETMTNAYGVDLLGTFEKPATPEILEQLIARFQPAAMRHARKGPPVFTLQEIRDGIAADQFEPVFQPKVELATGKVKAVEAFIRWRHPQHGLLTPPAFIPILEASGHIDELTWPVVERAVAACRGWHDQGLMIGVSINLSPSSLAEPGLAERILSHVGHHNIAPEYFTIEITEMMAMTDLPVCLENLARLRMKGFGLSIDDFGTAHSNVQQLLRIPFLDLKIDRSFVAGASQNQQMHIALASALDLARKLRRNSVAVGVETREDWDLLRDLGCTYAQGFYIAKPMERDAVPAWIEEWSQFF</sequence>
<comment type="caution">
    <text evidence="4">The sequence shown here is derived from an EMBL/GenBank/DDBJ whole genome shotgun (WGS) entry which is preliminary data.</text>
</comment>
<dbReference type="SMART" id="SM00448">
    <property type="entry name" value="REC"/>
    <property type="match status" value="1"/>
</dbReference>
<dbReference type="SMART" id="SM00052">
    <property type="entry name" value="EAL"/>
    <property type="match status" value="1"/>
</dbReference>
<dbReference type="AlphaFoldDB" id="A0A254TDU9"/>
<feature type="domain" description="Response regulatory" evidence="2">
    <location>
        <begin position="13"/>
        <end position="135"/>
    </location>
</feature>
<evidence type="ECO:0000256" key="1">
    <source>
        <dbReference type="PROSITE-ProRule" id="PRU00169"/>
    </source>
</evidence>
<dbReference type="PROSITE" id="PS50883">
    <property type="entry name" value="EAL"/>
    <property type="match status" value="1"/>
</dbReference>
<dbReference type="CDD" id="cd01948">
    <property type="entry name" value="EAL"/>
    <property type="match status" value="1"/>
</dbReference>
<dbReference type="GO" id="GO:0071111">
    <property type="term" value="F:cyclic-guanylate-specific phosphodiesterase activity"/>
    <property type="evidence" value="ECO:0007669"/>
    <property type="project" value="InterPro"/>
</dbReference>
<dbReference type="Gene3D" id="3.40.50.2300">
    <property type="match status" value="1"/>
</dbReference>
<dbReference type="SUPFAM" id="SSF141868">
    <property type="entry name" value="EAL domain-like"/>
    <property type="match status" value="1"/>
</dbReference>
<dbReference type="Gene3D" id="3.20.20.450">
    <property type="entry name" value="EAL domain"/>
    <property type="match status" value="1"/>
</dbReference>
<dbReference type="InterPro" id="IPR050706">
    <property type="entry name" value="Cyclic-di-GMP_PDE-like"/>
</dbReference>
<dbReference type="PANTHER" id="PTHR33121">
    <property type="entry name" value="CYCLIC DI-GMP PHOSPHODIESTERASE PDEF"/>
    <property type="match status" value="1"/>
</dbReference>
<dbReference type="OrthoDB" id="9813903at2"/>
<dbReference type="EMBL" id="LSTO01000001">
    <property type="protein sequence ID" value="OWW20784.1"/>
    <property type="molecule type" value="Genomic_DNA"/>
</dbReference>
<dbReference type="Pfam" id="PF00563">
    <property type="entry name" value="EAL"/>
    <property type="match status" value="1"/>
</dbReference>
<dbReference type="PANTHER" id="PTHR33121:SF70">
    <property type="entry name" value="SIGNALING PROTEIN YKOW"/>
    <property type="match status" value="1"/>
</dbReference>
<keyword evidence="1" id="KW-0597">Phosphoprotein</keyword>
<keyword evidence="5" id="KW-1185">Reference proteome</keyword>
<protein>
    <recommendedName>
        <fullName evidence="6">Oxygen sensor protein</fullName>
    </recommendedName>
</protein>
<dbReference type="InterPro" id="IPR035919">
    <property type="entry name" value="EAL_sf"/>
</dbReference>
<dbReference type="GO" id="GO:0000160">
    <property type="term" value="P:phosphorelay signal transduction system"/>
    <property type="evidence" value="ECO:0007669"/>
    <property type="project" value="InterPro"/>
</dbReference>
<dbReference type="SUPFAM" id="SSF52172">
    <property type="entry name" value="CheY-like"/>
    <property type="match status" value="1"/>
</dbReference>
<dbReference type="InterPro" id="IPR001633">
    <property type="entry name" value="EAL_dom"/>
</dbReference>
<evidence type="ECO:0000313" key="4">
    <source>
        <dbReference type="EMBL" id="OWW20784.1"/>
    </source>
</evidence>
<dbReference type="Pfam" id="PF00072">
    <property type="entry name" value="Response_reg"/>
    <property type="match status" value="1"/>
</dbReference>
<proteinExistence type="predicted"/>
<dbReference type="RefSeq" id="WP_088709772.1">
    <property type="nucleotide sequence ID" value="NZ_LSTO01000001.1"/>
</dbReference>
<evidence type="ECO:0008006" key="6">
    <source>
        <dbReference type="Google" id="ProtNLM"/>
    </source>
</evidence>
<dbReference type="PROSITE" id="PS50110">
    <property type="entry name" value="RESPONSE_REGULATORY"/>
    <property type="match status" value="1"/>
</dbReference>
<accession>A0A254TDU9</accession>
<feature type="domain" description="EAL" evidence="3">
    <location>
        <begin position="147"/>
        <end position="400"/>
    </location>
</feature>